<dbReference type="InterPro" id="IPR008979">
    <property type="entry name" value="Galactose-bd-like_sf"/>
</dbReference>
<comment type="caution">
    <text evidence="2">The sequence shown here is derived from an EMBL/GenBank/DDBJ whole genome shotgun (WGS) entry which is preliminary data.</text>
</comment>
<keyword evidence="3" id="KW-1185">Reference proteome</keyword>
<evidence type="ECO:0000313" key="3">
    <source>
        <dbReference type="Proteomes" id="UP000627838"/>
    </source>
</evidence>
<protein>
    <recommendedName>
        <fullName evidence="1">F5/8 type C domain-containing protein</fullName>
    </recommendedName>
</protein>
<evidence type="ECO:0000259" key="1">
    <source>
        <dbReference type="PROSITE" id="PS50022"/>
    </source>
</evidence>
<dbReference type="InterPro" id="IPR000421">
    <property type="entry name" value="FA58C"/>
</dbReference>
<dbReference type="EMBL" id="JADBDZ010000001">
    <property type="protein sequence ID" value="MBE1530625.1"/>
    <property type="molecule type" value="Genomic_DNA"/>
</dbReference>
<name>A0ABR9JKG3_9ACTN</name>
<dbReference type="Gene3D" id="2.60.120.260">
    <property type="entry name" value="Galactose-binding domain-like"/>
    <property type="match status" value="1"/>
</dbReference>
<accession>A0ABR9JKG3</accession>
<dbReference type="SUPFAM" id="SSF49785">
    <property type="entry name" value="Galactose-binding domain-like"/>
    <property type="match status" value="1"/>
</dbReference>
<dbReference type="RefSeq" id="WP_192757613.1">
    <property type="nucleotide sequence ID" value="NZ_JADBDZ010000001.1"/>
</dbReference>
<dbReference type="PROSITE" id="PS50022">
    <property type="entry name" value="FA58C_3"/>
    <property type="match status" value="1"/>
</dbReference>
<proteinExistence type="predicted"/>
<gene>
    <name evidence="2" type="ORF">H4W34_000458</name>
</gene>
<sequence length="289" mass="29887">MSVRKIIALPTVAVTAVAGIALYAGTASAARPERGSVAMTVRSGTLDVLAAPCGGEPLLIDLANSGSEGAYVDVFITPERPLVSSHDVISTYVPPNADVALRAQVSAPLGTAGGTHEVALRLGPRGPRQEAAVTVTPKPSGPGANLALGGPVSASSTHGNFNVCGGVDANTDSEDWSTRTGWNDGTRGAFPDTYTVEFGDPRPIDRIVLYTLDSARYPAPRNGLRDFDVQVLGADGAWTTVAGVRGNTTGRLEFPLDPVVSTGSVRVVALASNSDDYSRIIELEVYQGS</sequence>
<dbReference type="Proteomes" id="UP000627838">
    <property type="component" value="Unassembled WGS sequence"/>
</dbReference>
<feature type="domain" description="F5/8 type C" evidence="1">
    <location>
        <begin position="134"/>
        <end position="288"/>
    </location>
</feature>
<reference evidence="2 3" key="1">
    <citation type="submission" date="2020-10" db="EMBL/GenBank/DDBJ databases">
        <title>Sequencing the genomes of 1000 actinobacteria strains.</title>
        <authorList>
            <person name="Klenk H.-P."/>
        </authorList>
    </citation>
    <scope>NUCLEOTIDE SEQUENCE [LARGE SCALE GENOMIC DNA]</scope>
    <source>
        <strain evidence="2 3">DSM 46744</strain>
    </source>
</reference>
<evidence type="ECO:0000313" key="2">
    <source>
        <dbReference type="EMBL" id="MBE1530625.1"/>
    </source>
</evidence>
<dbReference type="Pfam" id="PF00754">
    <property type="entry name" value="F5_F8_type_C"/>
    <property type="match status" value="1"/>
</dbReference>
<organism evidence="2 3">
    <name type="scientific">Actinomadura algeriensis</name>
    <dbReference type="NCBI Taxonomy" id="1679523"/>
    <lineage>
        <taxon>Bacteria</taxon>
        <taxon>Bacillati</taxon>
        <taxon>Actinomycetota</taxon>
        <taxon>Actinomycetes</taxon>
        <taxon>Streptosporangiales</taxon>
        <taxon>Thermomonosporaceae</taxon>
        <taxon>Actinomadura</taxon>
    </lineage>
</organism>